<dbReference type="RefSeq" id="XP_065655132.1">
    <property type="nucleotide sequence ID" value="XM_065799060.1"/>
</dbReference>
<dbReference type="Proteomes" id="UP001652625">
    <property type="component" value="Chromosome 06"/>
</dbReference>
<reference evidence="2" key="1">
    <citation type="submission" date="2025-08" db="UniProtKB">
        <authorList>
            <consortium name="RefSeq"/>
        </authorList>
    </citation>
    <scope>IDENTIFICATION</scope>
</reference>
<protein>
    <submittedName>
        <fullName evidence="2">Uncharacterized protein LOC136081608</fullName>
    </submittedName>
</protein>
<evidence type="ECO:0000313" key="2">
    <source>
        <dbReference type="RefSeq" id="XP_065655132.1"/>
    </source>
</evidence>
<keyword evidence="1" id="KW-1185">Reference proteome</keyword>
<sequence>MIWARAVWIENYEKIEDVVPRWCWKQSWIDTNKKVLCWPASVSYHRAVKDKLDNIEELKEYCYTTAEEEEIDICVSKDTFKVKSNVNEYQHIMFKMVSKVLENQELILAINKQPHSNFTIKKFDTIAEYEDFIKSLQNDCGRLDLVKQLSFLGAEDLKN</sequence>
<name>A0ABM4C0R1_HYDVU</name>
<dbReference type="GeneID" id="136081608"/>
<evidence type="ECO:0000313" key="1">
    <source>
        <dbReference type="Proteomes" id="UP001652625"/>
    </source>
</evidence>
<proteinExistence type="predicted"/>
<organism evidence="1 2">
    <name type="scientific">Hydra vulgaris</name>
    <name type="common">Hydra</name>
    <name type="synonym">Hydra attenuata</name>
    <dbReference type="NCBI Taxonomy" id="6087"/>
    <lineage>
        <taxon>Eukaryota</taxon>
        <taxon>Metazoa</taxon>
        <taxon>Cnidaria</taxon>
        <taxon>Hydrozoa</taxon>
        <taxon>Hydroidolina</taxon>
        <taxon>Anthoathecata</taxon>
        <taxon>Aplanulata</taxon>
        <taxon>Hydridae</taxon>
        <taxon>Hydra</taxon>
    </lineage>
</organism>
<gene>
    <name evidence="2" type="primary">LOC136081608</name>
</gene>
<accession>A0ABM4C0R1</accession>